<dbReference type="InterPro" id="IPR013356">
    <property type="entry name" value="T2SS_GspD"/>
</dbReference>
<keyword evidence="5" id="KW-0812">Transmembrane</keyword>
<dbReference type="PANTHER" id="PTHR30332">
    <property type="entry name" value="PROBABLE GENERAL SECRETION PATHWAY PROTEIN D"/>
    <property type="match status" value="1"/>
</dbReference>
<dbReference type="PRINTS" id="PR00811">
    <property type="entry name" value="BCTERIALGSPD"/>
</dbReference>
<dbReference type="InterPro" id="IPR038591">
    <property type="entry name" value="NolW-like_sf"/>
</dbReference>
<dbReference type="InterPro" id="IPR050810">
    <property type="entry name" value="Bact_Secretion_Sys_Channel"/>
</dbReference>
<feature type="domain" description="GspD-like N0" evidence="15">
    <location>
        <begin position="57"/>
        <end position="126"/>
    </location>
</feature>
<dbReference type="GO" id="GO:0015627">
    <property type="term" value="C:type II protein secretion system complex"/>
    <property type="evidence" value="ECO:0007669"/>
    <property type="project" value="InterPro"/>
</dbReference>
<dbReference type="Proteomes" id="UP001139353">
    <property type="component" value="Unassembled WGS sequence"/>
</dbReference>
<dbReference type="GO" id="GO:0009279">
    <property type="term" value="C:cell outer membrane"/>
    <property type="evidence" value="ECO:0007669"/>
    <property type="project" value="UniProtKB-SubCell"/>
</dbReference>
<evidence type="ECO:0000256" key="3">
    <source>
        <dbReference type="ARBA" id="ARBA00022448"/>
    </source>
</evidence>
<feature type="domain" description="Type II/III secretion system secretin-like" evidence="13">
    <location>
        <begin position="526"/>
        <end position="688"/>
    </location>
</feature>
<protein>
    <submittedName>
        <fullName evidence="16">Type II secretion system secretin GspD</fullName>
    </submittedName>
</protein>
<feature type="compositionally biased region" description="Low complexity" evidence="11">
    <location>
        <begin position="356"/>
        <end position="371"/>
    </location>
</feature>
<evidence type="ECO:0000256" key="7">
    <source>
        <dbReference type="ARBA" id="ARBA00022927"/>
    </source>
</evidence>
<name>A0A9X1YG75_9BURK</name>
<evidence type="ECO:0000259" key="14">
    <source>
        <dbReference type="Pfam" id="PF03958"/>
    </source>
</evidence>
<evidence type="ECO:0000256" key="12">
    <source>
        <dbReference type="SAM" id="SignalP"/>
    </source>
</evidence>
<keyword evidence="17" id="KW-1185">Reference proteome</keyword>
<dbReference type="InterPro" id="IPR004846">
    <property type="entry name" value="T2SS/T3SS_dom"/>
</dbReference>
<feature type="signal peptide" evidence="12">
    <location>
        <begin position="1"/>
        <end position="31"/>
    </location>
</feature>
<feature type="domain" description="NolW-like" evidence="14">
    <location>
        <begin position="301"/>
        <end position="419"/>
    </location>
</feature>
<evidence type="ECO:0000256" key="8">
    <source>
        <dbReference type="ARBA" id="ARBA00023136"/>
    </source>
</evidence>
<gene>
    <name evidence="16" type="primary">gspD</name>
    <name evidence="16" type="ORF">LPC04_06975</name>
</gene>
<dbReference type="InterPro" id="IPR005644">
    <property type="entry name" value="NolW-like"/>
</dbReference>
<dbReference type="InterPro" id="IPR049371">
    <property type="entry name" value="GspD-like_N0"/>
</dbReference>
<accession>A0A9X1YG75</accession>
<evidence type="ECO:0000259" key="13">
    <source>
        <dbReference type="Pfam" id="PF00263"/>
    </source>
</evidence>
<evidence type="ECO:0000256" key="2">
    <source>
        <dbReference type="ARBA" id="ARBA00006980"/>
    </source>
</evidence>
<feature type="domain" description="NolW-like" evidence="14">
    <location>
        <begin position="153"/>
        <end position="212"/>
    </location>
</feature>
<evidence type="ECO:0000313" key="16">
    <source>
        <dbReference type="EMBL" id="MCK9685448.1"/>
    </source>
</evidence>
<dbReference type="InterPro" id="IPR001775">
    <property type="entry name" value="GspD/PilQ"/>
</dbReference>
<evidence type="ECO:0000313" key="17">
    <source>
        <dbReference type="Proteomes" id="UP001139353"/>
    </source>
</evidence>
<dbReference type="Gene3D" id="3.30.1370.120">
    <property type="match status" value="3"/>
</dbReference>
<keyword evidence="3 10" id="KW-0813">Transport</keyword>
<dbReference type="Pfam" id="PF21305">
    <property type="entry name" value="type_II_gspD_N0"/>
    <property type="match status" value="1"/>
</dbReference>
<evidence type="ECO:0000256" key="4">
    <source>
        <dbReference type="ARBA" id="ARBA00022452"/>
    </source>
</evidence>
<comment type="similarity">
    <text evidence="2">Belongs to the bacterial secretin family. GSP D subfamily.</text>
</comment>
<dbReference type="NCBIfam" id="TIGR02517">
    <property type="entry name" value="type_II_gspD"/>
    <property type="match status" value="1"/>
</dbReference>
<evidence type="ECO:0000256" key="6">
    <source>
        <dbReference type="ARBA" id="ARBA00022729"/>
    </source>
</evidence>
<comment type="caution">
    <text evidence="16">The sequence shown here is derived from an EMBL/GenBank/DDBJ whole genome shotgun (WGS) entry which is preliminary data.</text>
</comment>
<dbReference type="PANTHER" id="PTHR30332:SF24">
    <property type="entry name" value="SECRETIN GSPD-RELATED"/>
    <property type="match status" value="1"/>
</dbReference>
<evidence type="ECO:0000256" key="1">
    <source>
        <dbReference type="ARBA" id="ARBA00004442"/>
    </source>
</evidence>
<feature type="chain" id="PRO_5040981872" evidence="12">
    <location>
        <begin position="32"/>
        <end position="770"/>
    </location>
</feature>
<keyword evidence="6 12" id="KW-0732">Signal</keyword>
<dbReference type="EMBL" id="JAJLJH010000001">
    <property type="protein sequence ID" value="MCK9685448.1"/>
    <property type="molecule type" value="Genomic_DNA"/>
</dbReference>
<dbReference type="Pfam" id="PF00263">
    <property type="entry name" value="Secretin"/>
    <property type="match status" value="1"/>
</dbReference>
<dbReference type="RefSeq" id="WP_275681451.1">
    <property type="nucleotide sequence ID" value="NZ_JAJLJH010000001.1"/>
</dbReference>
<evidence type="ECO:0000256" key="9">
    <source>
        <dbReference type="ARBA" id="ARBA00023237"/>
    </source>
</evidence>
<dbReference type="GO" id="GO:0015628">
    <property type="term" value="P:protein secretion by the type II secretion system"/>
    <property type="evidence" value="ECO:0007669"/>
    <property type="project" value="InterPro"/>
</dbReference>
<keyword evidence="7" id="KW-0653">Protein transport</keyword>
<keyword evidence="8" id="KW-0472">Membrane</keyword>
<proteinExistence type="inferred from homology"/>
<keyword evidence="9" id="KW-0998">Cell outer membrane</keyword>
<dbReference type="AlphaFoldDB" id="A0A9X1YG75"/>
<evidence type="ECO:0000256" key="5">
    <source>
        <dbReference type="ARBA" id="ARBA00022692"/>
    </source>
</evidence>
<feature type="region of interest" description="Disordered" evidence="11">
    <location>
        <begin position="323"/>
        <end position="386"/>
    </location>
</feature>
<feature type="compositionally biased region" description="Low complexity" evidence="11">
    <location>
        <begin position="339"/>
        <end position="348"/>
    </location>
</feature>
<sequence>MERLSASLRRLNATTIAIALLANSIAPIAQAAPRKDATASAEDAVPTSRARGTPVTLNFVNADIEAVSRAIGAMLNRDILVDPRVKGNITVYNDKPQPLSEAYRNYLSALRGLGFTVVESGGFLKVVPEADAKLQTSTVSVGAPSQRGDVVLTQIFKLNYENPNNLVAVLRPLITANNTINASPGNNSLVITDYADNLQRLGKIIAALDQPAGGELQVVPLKNAVATDVVQTVQKLIDGSSTAVQGVPGQGGGGTSVIVEGRTNSLIVRASNQSRMAYALSIIDKLDQPTPGGGPAGNIWVVYLKNSDAVKMAELLRAAISAGSAGNGGGGPSGGTGGAPTADGRTTAIQNPNAPTGTSGTAGGASAQSTTPVAASARPSTGGQVQADPATNALIITASEPVYRQMRQVIDQLDVRRAQVYVEALMIQVDAQKAADIGFQWQGLLGAGASYLGGGTNFSAQTSNSGGNIIDLAVAAGTAAATGGTTSTTTTTSGTTVSSQLGPGLNLGWVPKINGIYTLAALAHFLETNAGGNVLSTPNLIAMDNEEAKIVVGQNIPLITGSFTNTGGATSSVNPFQTVERQDVGITLRIKSQVGENGTVRMTIYEENSSVSGTSSQVTNKTSVETYVTVDDGAMIALGGLIKDEFNDSTTGVPLLQSIPILGNLFKSSDRTRHKSNLMLFLRPIVIRNQADADKLTINRYDAIRTQQQSLQPDHSLLMRINDAPVVPVVKPNGRIDNSVPADPQTKSIDMPSVSPIPDLRDPPPPAPTK</sequence>
<evidence type="ECO:0000256" key="11">
    <source>
        <dbReference type="SAM" id="MobiDB-lite"/>
    </source>
</evidence>
<organism evidence="16 17">
    <name type="scientific">Scleromatobacter humisilvae</name>
    <dbReference type="NCBI Taxonomy" id="2897159"/>
    <lineage>
        <taxon>Bacteria</taxon>
        <taxon>Pseudomonadati</taxon>
        <taxon>Pseudomonadota</taxon>
        <taxon>Betaproteobacteria</taxon>
        <taxon>Burkholderiales</taxon>
        <taxon>Sphaerotilaceae</taxon>
        <taxon>Scleromatobacter</taxon>
    </lineage>
</organism>
<evidence type="ECO:0000256" key="10">
    <source>
        <dbReference type="RuleBase" id="RU004004"/>
    </source>
</evidence>
<feature type="region of interest" description="Disordered" evidence="11">
    <location>
        <begin position="731"/>
        <end position="770"/>
    </location>
</feature>
<feature type="compositionally biased region" description="Gly residues" evidence="11">
    <location>
        <begin position="325"/>
        <end position="338"/>
    </location>
</feature>
<evidence type="ECO:0000259" key="15">
    <source>
        <dbReference type="Pfam" id="PF21305"/>
    </source>
</evidence>
<keyword evidence="4" id="KW-1134">Transmembrane beta strand</keyword>
<reference evidence="16" key="1">
    <citation type="submission" date="2021-11" db="EMBL/GenBank/DDBJ databases">
        <title>BS-T2-15 a new species belonging to the Comamonadaceae family isolated from the soil of a French oak forest.</title>
        <authorList>
            <person name="Mieszkin S."/>
            <person name="Alain K."/>
        </authorList>
    </citation>
    <scope>NUCLEOTIDE SEQUENCE</scope>
    <source>
        <strain evidence="16">BS-T2-15</strain>
    </source>
</reference>
<dbReference type="Pfam" id="PF03958">
    <property type="entry name" value="Secretin_N"/>
    <property type="match status" value="3"/>
</dbReference>
<feature type="domain" description="NolW-like" evidence="14">
    <location>
        <begin position="217"/>
        <end position="290"/>
    </location>
</feature>
<comment type="subcellular location">
    <subcellularLocation>
        <location evidence="1 10">Cell outer membrane</location>
    </subcellularLocation>
</comment>